<feature type="chain" id="PRO_5007151272" evidence="5">
    <location>
        <begin position="36"/>
        <end position="355"/>
    </location>
</feature>
<proteinExistence type="inferred from homology"/>
<dbReference type="EMBL" id="LLZH01000288">
    <property type="protein sequence ID" value="KUL28542.1"/>
    <property type="molecule type" value="Genomic_DNA"/>
</dbReference>
<dbReference type="PANTHER" id="PTHR30532:SF24">
    <property type="entry name" value="FERRIC ENTEROBACTIN-BINDING PERIPLASMIC PROTEIN FEPB"/>
    <property type="match status" value="1"/>
</dbReference>
<keyword evidence="3" id="KW-0813">Transport</keyword>
<dbReference type="AlphaFoldDB" id="A0A117MPE7"/>
<accession>A0A117MPE7</accession>
<feature type="domain" description="Fe/B12 periplasmic-binding" evidence="6">
    <location>
        <begin position="71"/>
        <end position="343"/>
    </location>
</feature>
<dbReference type="PROSITE" id="PS50983">
    <property type="entry name" value="FE_B12_PBP"/>
    <property type="match status" value="1"/>
</dbReference>
<dbReference type="InterPro" id="IPR051313">
    <property type="entry name" value="Bact_iron-sidero_bind"/>
</dbReference>
<name>A0A117MPE7_9ACTN</name>
<dbReference type="Gene3D" id="3.40.50.1980">
    <property type="entry name" value="Nitrogenase molybdenum iron protein domain"/>
    <property type="match status" value="2"/>
</dbReference>
<organism evidence="7 8">
    <name type="scientific">Actinoplanes awajinensis subsp. mycoplanecinus</name>
    <dbReference type="NCBI Taxonomy" id="135947"/>
    <lineage>
        <taxon>Bacteria</taxon>
        <taxon>Bacillati</taxon>
        <taxon>Actinomycetota</taxon>
        <taxon>Actinomycetes</taxon>
        <taxon>Micromonosporales</taxon>
        <taxon>Micromonosporaceae</taxon>
        <taxon>Actinoplanes</taxon>
    </lineage>
</organism>
<dbReference type="PANTHER" id="PTHR30532">
    <property type="entry name" value="IRON III DICITRATE-BINDING PERIPLASMIC PROTEIN"/>
    <property type="match status" value="1"/>
</dbReference>
<reference evidence="7 8" key="1">
    <citation type="submission" date="2015-10" db="EMBL/GenBank/DDBJ databases">
        <authorList>
            <person name="Gilbert D.G."/>
        </authorList>
    </citation>
    <scope>NUCLEOTIDE SEQUENCE [LARGE SCALE GENOMIC DNA]</scope>
    <source>
        <strain evidence="7 8">NRRL B-16712</strain>
    </source>
</reference>
<evidence type="ECO:0000313" key="8">
    <source>
        <dbReference type="Proteomes" id="UP000053244"/>
    </source>
</evidence>
<evidence type="ECO:0000256" key="5">
    <source>
        <dbReference type="SAM" id="SignalP"/>
    </source>
</evidence>
<dbReference type="SUPFAM" id="SSF53807">
    <property type="entry name" value="Helical backbone' metal receptor"/>
    <property type="match status" value="1"/>
</dbReference>
<dbReference type="Pfam" id="PF01497">
    <property type="entry name" value="Peripla_BP_2"/>
    <property type="match status" value="1"/>
</dbReference>
<evidence type="ECO:0000256" key="4">
    <source>
        <dbReference type="ARBA" id="ARBA00022729"/>
    </source>
</evidence>
<dbReference type="PROSITE" id="PS51257">
    <property type="entry name" value="PROKAR_LIPOPROTEIN"/>
    <property type="match status" value="1"/>
</dbReference>
<dbReference type="InterPro" id="IPR002491">
    <property type="entry name" value="ABC_transptr_periplasmic_BD"/>
</dbReference>
<dbReference type="CDD" id="cd01146">
    <property type="entry name" value="FhuD"/>
    <property type="match status" value="1"/>
</dbReference>
<keyword evidence="8" id="KW-1185">Reference proteome</keyword>
<evidence type="ECO:0000313" key="7">
    <source>
        <dbReference type="EMBL" id="KUL28542.1"/>
    </source>
</evidence>
<dbReference type="GO" id="GO:0030288">
    <property type="term" value="C:outer membrane-bounded periplasmic space"/>
    <property type="evidence" value="ECO:0007669"/>
    <property type="project" value="TreeGrafter"/>
</dbReference>
<dbReference type="Proteomes" id="UP000053244">
    <property type="component" value="Unassembled WGS sequence"/>
</dbReference>
<comment type="similarity">
    <text evidence="2">Belongs to the bacterial solute-binding protein 8 family.</text>
</comment>
<evidence type="ECO:0000256" key="3">
    <source>
        <dbReference type="ARBA" id="ARBA00022448"/>
    </source>
</evidence>
<dbReference type="GO" id="GO:1901678">
    <property type="term" value="P:iron coordination entity transport"/>
    <property type="evidence" value="ECO:0007669"/>
    <property type="project" value="UniProtKB-ARBA"/>
</dbReference>
<evidence type="ECO:0000256" key="1">
    <source>
        <dbReference type="ARBA" id="ARBA00004196"/>
    </source>
</evidence>
<protein>
    <submittedName>
        <fullName evidence="7">Iron ABC transporter substrate-binding protein</fullName>
    </submittedName>
</protein>
<feature type="signal peptide" evidence="5">
    <location>
        <begin position="1"/>
        <end position="35"/>
    </location>
</feature>
<evidence type="ECO:0000259" key="6">
    <source>
        <dbReference type="PROSITE" id="PS50983"/>
    </source>
</evidence>
<comment type="subcellular location">
    <subcellularLocation>
        <location evidence="1">Cell envelope</location>
    </subcellularLocation>
</comment>
<keyword evidence="4 5" id="KW-0732">Signal</keyword>
<sequence length="355" mass="37454">MQSSQFRKGSAVRRLLSLATAGVILLVAGCGPNSANDTAEPSSSSAAGATGFPVSLEHKFGTTTVAAEPKRIVTVGLVEQDALLALGVVPTATTEWFGEKPGAIWPWAEAALGSAPKPQVLTSTDGVQFEKVAALRPDLILAIYSGLTAEDYATLSKIAPTVAQPKDTVDYGVGWQDLTRTVGAAVGRKDQAEKLVTDTEATFAAVRQAHPEFAGKTGMMAMTWEGYYVYGPQDPRARFLTDLGFTLPAGLAEVTGKEFGANLSKERTDMLDTDLLIWLVDAYAKDKAKVQADPLYAKLGVTTEGRDIYLENGELVGGATSFITVLSLPFLLDKLVPQLSAAVDGDPATAVQRAS</sequence>
<evidence type="ECO:0000256" key="2">
    <source>
        <dbReference type="ARBA" id="ARBA00008814"/>
    </source>
</evidence>
<comment type="caution">
    <text evidence="7">The sequence shown here is derived from an EMBL/GenBank/DDBJ whole genome shotgun (WGS) entry which is preliminary data.</text>
</comment>
<gene>
    <name evidence="7" type="ORF">ADL15_31850</name>
</gene>